<name>V4AAL7_LOTGI</name>
<dbReference type="OMA" id="DSYFWYL"/>
<keyword evidence="5" id="KW-0464">Manganese</keyword>
<feature type="domain" description="Aminopeptidase P N-terminal" evidence="6">
    <location>
        <begin position="55"/>
        <end position="202"/>
    </location>
</feature>
<dbReference type="Pfam" id="PF00557">
    <property type="entry name" value="Peptidase_M24"/>
    <property type="match status" value="1"/>
</dbReference>
<dbReference type="SUPFAM" id="SSF55920">
    <property type="entry name" value="Creatinase/aminopeptidase"/>
    <property type="match status" value="1"/>
</dbReference>
<gene>
    <name evidence="7" type="ORF">LOTGIDRAFT_182228</name>
</gene>
<protein>
    <recommendedName>
        <fullName evidence="6">Aminopeptidase P N-terminal domain-containing protein</fullName>
    </recommendedName>
</protein>
<evidence type="ECO:0000256" key="3">
    <source>
        <dbReference type="ARBA" id="ARBA00022723"/>
    </source>
</evidence>
<dbReference type="InterPro" id="IPR000994">
    <property type="entry name" value="Pept_M24"/>
</dbReference>
<dbReference type="OrthoDB" id="4215474at2759"/>
<dbReference type="InterPro" id="IPR052433">
    <property type="entry name" value="X-Pro_dipept-like"/>
</dbReference>
<dbReference type="CTD" id="20244483"/>
<dbReference type="Pfam" id="PF05195">
    <property type="entry name" value="AMP_N"/>
    <property type="match status" value="1"/>
</dbReference>
<dbReference type="SUPFAM" id="SSF53092">
    <property type="entry name" value="Creatinase/prolidase N-terminal domain"/>
    <property type="match status" value="1"/>
</dbReference>
<evidence type="ECO:0000256" key="5">
    <source>
        <dbReference type="ARBA" id="ARBA00023211"/>
    </source>
</evidence>
<accession>V4AAL7</accession>
<dbReference type="FunFam" id="3.90.230.10:FF:000002">
    <property type="entry name" value="Xaa-Pro aminopeptidase 3"/>
    <property type="match status" value="1"/>
</dbReference>
<dbReference type="GO" id="GO:0006508">
    <property type="term" value="P:proteolysis"/>
    <property type="evidence" value="ECO:0007669"/>
    <property type="project" value="TreeGrafter"/>
</dbReference>
<keyword evidence="4" id="KW-0378">Hydrolase</keyword>
<dbReference type="AlphaFoldDB" id="V4AAL7"/>
<proteinExistence type="inferred from homology"/>
<dbReference type="GO" id="GO:0030145">
    <property type="term" value="F:manganese ion binding"/>
    <property type="evidence" value="ECO:0007669"/>
    <property type="project" value="InterPro"/>
</dbReference>
<dbReference type="Proteomes" id="UP000030746">
    <property type="component" value="Unassembled WGS sequence"/>
</dbReference>
<dbReference type="RefSeq" id="XP_009055440.1">
    <property type="nucleotide sequence ID" value="XM_009057192.1"/>
</dbReference>
<organism evidence="7 8">
    <name type="scientific">Lottia gigantea</name>
    <name type="common">Giant owl limpet</name>
    <dbReference type="NCBI Taxonomy" id="225164"/>
    <lineage>
        <taxon>Eukaryota</taxon>
        <taxon>Metazoa</taxon>
        <taxon>Spiralia</taxon>
        <taxon>Lophotrochozoa</taxon>
        <taxon>Mollusca</taxon>
        <taxon>Gastropoda</taxon>
        <taxon>Patellogastropoda</taxon>
        <taxon>Lottioidea</taxon>
        <taxon>Lottiidae</taxon>
        <taxon>Lottia</taxon>
    </lineage>
</organism>
<sequence>MLKNMPRLTRLLLRLPKTNNYNIHQPKILVCRHFGQPVALTHPHLLNDGEVTPGITKLEYLTRRVNLVDKAINLYKQVQVSNHIFIIPGAVKSYMTNDIPYPFHQQTDFLYLCGFQEPGSVLILESAKGKANNHTSTLFVPEKNPDKELWDGPRSGKDGALTVTGVDSTHNISDLEKYLYDFSKFNPGFVLWYRFDKPSNVTVHNAICHEFMIEPKYRSLEDPTRLCQQLRSIKSPAEIDLMHKSAEISSEAFIDVMKFSKPGVNESALYAKMDFECRIREAEILAYPPVVAGGNRANIIHYINNDQIINDEELVLMDAGCEYHGYASDITRTWPVSGKFTLAQKQLYNAVLNIQLSCIQLCTVQFSLDQIYHAMLTLIGVQLQHIGLLDSQLKSTQLMKAAKEYCPHHVSHYLGMDVHDTGEISRSINLQPGMIVTVEPGIYINKKNKTVPYEFRGIGIRIEDDVLVTDSKPIVLTDGCPKTVDDIESIMASN</sequence>
<evidence type="ECO:0000256" key="1">
    <source>
        <dbReference type="ARBA" id="ARBA00001936"/>
    </source>
</evidence>
<comment type="cofactor">
    <cofactor evidence="1">
        <name>Mn(2+)</name>
        <dbReference type="ChEBI" id="CHEBI:29035"/>
    </cofactor>
</comment>
<keyword evidence="8" id="KW-1185">Reference proteome</keyword>
<dbReference type="Gene3D" id="3.40.350.10">
    <property type="entry name" value="Creatinase/prolidase N-terminal domain"/>
    <property type="match status" value="1"/>
</dbReference>
<dbReference type="SMART" id="SM01011">
    <property type="entry name" value="AMP_N"/>
    <property type="match status" value="1"/>
</dbReference>
<dbReference type="PANTHER" id="PTHR43226:SF4">
    <property type="entry name" value="XAA-PRO AMINOPEPTIDASE 3"/>
    <property type="match status" value="1"/>
</dbReference>
<dbReference type="GO" id="GO:0070006">
    <property type="term" value="F:metalloaminopeptidase activity"/>
    <property type="evidence" value="ECO:0007669"/>
    <property type="project" value="InterPro"/>
</dbReference>
<reference evidence="7 8" key="1">
    <citation type="journal article" date="2013" name="Nature">
        <title>Insights into bilaterian evolution from three spiralian genomes.</title>
        <authorList>
            <person name="Simakov O."/>
            <person name="Marletaz F."/>
            <person name="Cho S.J."/>
            <person name="Edsinger-Gonzales E."/>
            <person name="Havlak P."/>
            <person name="Hellsten U."/>
            <person name="Kuo D.H."/>
            <person name="Larsson T."/>
            <person name="Lv J."/>
            <person name="Arendt D."/>
            <person name="Savage R."/>
            <person name="Osoegawa K."/>
            <person name="de Jong P."/>
            <person name="Grimwood J."/>
            <person name="Chapman J.A."/>
            <person name="Shapiro H."/>
            <person name="Aerts A."/>
            <person name="Otillar R.P."/>
            <person name="Terry A.Y."/>
            <person name="Boore J.L."/>
            <person name="Grigoriev I.V."/>
            <person name="Lindberg D.R."/>
            <person name="Seaver E.C."/>
            <person name="Weisblat D.A."/>
            <person name="Putnam N.H."/>
            <person name="Rokhsar D.S."/>
        </authorList>
    </citation>
    <scope>NUCLEOTIDE SEQUENCE [LARGE SCALE GENOMIC DNA]</scope>
</reference>
<evidence type="ECO:0000256" key="4">
    <source>
        <dbReference type="ARBA" id="ARBA00022801"/>
    </source>
</evidence>
<dbReference type="KEGG" id="lgi:LOTGIDRAFT_182228"/>
<dbReference type="GO" id="GO:0005739">
    <property type="term" value="C:mitochondrion"/>
    <property type="evidence" value="ECO:0007669"/>
    <property type="project" value="TreeGrafter"/>
</dbReference>
<dbReference type="EMBL" id="KB201890">
    <property type="protein sequence ID" value="ESO93817.1"/>
    <property type="molecule type" value="Genomic_DNA"/>
</dbReference>
<keyword evidence="3" id="KW-0479">Metal-binding</keyword>
<dbReference type="GeneID" id="20244483"/>
<dbReference type="PANTHER" id="PTHR43226">
    <property type="entry name" value="XAA-PRO AMINOPEPTIDASE 3"/>
    <property type="match status" value="1"/>
</dbReference>
<dbReference type="CDD" id="cd01087">
    <property type="entry name" value="Prolidase"/>
    <property type="match status" value="1"/>
</dbReference>
<dbReference type="Gene3D" id="3.90.230.10">
    <property type="entry name" value="Creatinase/methionine aminopeptidase superfamily"/>
    <property type="match status" value="1"/>
</dbReference>
<dbReference type="InterPro" id="IPR007865">
    <property type="entry name" value="Aminopep_P_N"/>
</dbReference>
<evidence type="ECO:0000259" key="6">
    <source>
        <dbReference type="SMART" id="SM01011"/>
    </source>
</evidence>
<dbReference type="HOGENOM" id="CLU_017266_1_1_1"/>
<dbReference type="STRING" id="225164.V4AAL7"/>
<evidence type="ECO:0000256" key="2">
    <source>
        <dbReference type="ARBA" id="ARBA00008766"/>
    </source>
</evidence>
<dbReference type="InterPro" id="IPR029149">
    <property type="entry name" value="Creatin/AminoP/Spt16_N"/>
</dbReference>
<comment type="similarity">
    <text evidence="2">Belongs to the peptidase M24B family.</text>
</comment>
<dbReference type="InterPro" id="IPR036005">
    <property type="entry name" value="Creatinase/aminopeptidase-like"/>
</dbReference>
<evidence type="ECO:0000313" key="8">
    <source>
        <dbReference type="Proteomes" id="UP000030746"/>
    </source>
</evidence>
<evidence type="ECO:0000313" key="7">
    <source>
        <dbReference type="EMBL" id="ESO93817.1"/>
    </source>
</evidence>